<protein>
    <submittedName>
        <fullName evidence="3">TniQ family protein</fullName>
    </submittedName>
</protein>
<organism evidence="3 4">
    <name type="scientific">Aeromonas caviae</name>
    <name type="common">Aeromonas punctata</name>
    <dbReference type="NCBI Taxonomy" id="648"/>
    <lineage>
        <taxon>Bacteria</taxon>
        <taxon>Pseudomonadati</taxon>
        <taxon>Pseudomonadota</taxon>
        <taxon>Gammaproteobacteria</taxon>
        <taxon>Aeromonadales</taxon>
        <taxon>Aeromonadaceae</taxon>
        <taxon>Aeromonas</taxon>
    </lineage>
</organism>
<evidence type="ECO:0000313" key="3">
    <source>
        <dbReference type="EMBL" id="AXB05032.1"/>
    </source>
</evidence>
<feature type="domain" description="TniQ" evidence="1">
    <location>
        <begin position="4"/>
        <end position="156"/>
    </location>
</feature>
<dbReference type="EMBL" id="CP025706">
    <property type="protein sequence ID" value="AXB05032.1"/>
    <property type="molecule type" value="Genomic_DNA"/>
</dbReference>
<sequence>MHNFPVPYPNELVYSTVARAGIYHGITSPKQLLDEVFQNRKVIATLDLPCHLQAIANQLQSTGRYSVEELVYQHTLFPIYAPFVTEDHKIRALQMMAGRSQGAVHLILGMAASRIQSNDRFKYCPECMKNQHQQHGENFWQRNWFFPGLAVCPEHGPLSILKNGSGSHRHHFNALHPLLAMDYEVSAANTELIQLAKYADKLLNILPACSPDFSQWTAFYRDLASSLGFCRGKHIRHEEIHEQVNASFHSSTLLQLNLDTKLSTNTGWLTGIFRKHRKAFSYLEHGVVWQSLIAGQDPSDIIARVSKIKLCTKVYFENVPSLSLRADDENLLVRRQSWQKLVLQFGVHKARNLGAGQALYAWLYRNDKCWMLAFNAEHKEQRTNPELKVDWHRRDLVTIRKLRKLYQGIDDTYVVPRISANYLLDQLSHSNTIKKNLDKLPLVKMFLQRYTETITEYQLRRLTTTCVDLLRGGEPLKKWVVLRQAGLSQERLTADAQTILDELRLF</sequence>
<dbReference type="Proteomes" id="UP000266778">
    <property type="component" value="Chromosome"/>
</dbReference>
<proteinExistence type="predicted"/>
<reference evidence="3" key="1">
    <citation type="journal article" date="2019" name="J Environ">
        <title>Genetic characterization and potential molecular dissemination mechanism of tet (31) gene in Aeromonas caviae from an oxytetracycline wastewater treatment system.</title>
        <authorList>
            <person name="Shi Y."/>
            <person name="Tian Z."/>
            <person name="Leclercq S.O."/>
            <person name="Zhang H."/>
            <person name="Yang M."/>
            <person name="Zhang Y."/>
        </authorList>
    </citation>
    <scope>NUCLEOTIDE SEQUENCE</scope>
    <source>
        <strain evidence="3">T25-39</strain>
    </source>
</reference>
<dbReference type="Pfam" id="PF15978">
    <property type="entry name" value="TnsD"/>
    <property type="match status" value="1"/>
</dbReference>
<dbReference type="InterPro" id="IPR032750">
    <property type="entry name" value="TnsD_C"/>
</dbReference>
<dbReference type="AlphaFoldDB" id="A0A3S5WWY4"/>
<evidence type="ECO:0000259" key="2">
    <source>
        <dbReference type="Pfam" id="PF15978"/>
    </source>
</evidence>
<dbReference type="Pfam" id="PF06527">
    <property type="entry name" value="TniQ"/>
    <property type="match status" value="1"/>
</dbReference>
<evidence type="ECO:0000313" key="4">
    <source>
        <dbReference type="Proteomes" id="UP000266778"/>
    </source>
</evidence>
<name>A0A3S5WWY4_AERCA</name>
<gene>
    <name evidence="3" type="ORF">C1C91_08490</name>
</gene>
<feature type="domain" description="Transposon Tn7 transposition protein TnsD C-terminal" evidence="2">
    <location>
        <begin position="307"/>
        <end position="447"/>
    </location>
</feature>
<dbReference type="InterPro" id="IPR009492">
    <property type="entry name" value="TniQ"/>
</dbReference>
<accession>A0A3S5WWY4</accession>
<evidence type="ECO:0000259" key="1">
    <source>
        <dbReference type="Pfam" id="PF06527"/>
    </source>
</evidence>